<accession>A0A4Z1BAN0</accession>
<dbReference type="GO" id="GO:0008233">
    <property type="term" value="F:peptidase activity"/>
    <property type="evidence" value="ECO:0007669"/>
    <property type="project" value="InterPro"/>
</dbReference>
<evidence type="ECO:0000256" key="2">
    <source>
        <dbReference type="ARBA" id="ARBA00022801"/>
    </source>
</evidence>
<comment type="caution">
    <text evidence="4">The sequence shown here is derived from an EMBL/GenBank/DDBJ whole genome shotgun (WGS) entry which is preliminary data.</text>
</comment>
<dbReference type="SUPFAM" id="SSF53474">
    <property type="entry name" value="alpha/beta-Hydrolases"/>
    <property type="match status" value="1"/>
</dbReference>
<protein>
    <submittedName>
        <fullName evidence="4">Alpha/beta hydrolase</fullName>
    </submittedName>
</protein>
<dbReference type="InterPro" id="IPR000073">
    <property type="entry name" value="AB_hydrolase_1"/>
</dbReference>
<evidence type="ECO:0000259" key="3">
    <source>
        <dbReference type="Pfam" id="PF00561"/>
    </source>
</evidence>
<organism evidence="4 5">
    <name type="scientific">Empedobacter tilapiae</name>
    <dbReference type="NCBI Taxonomy" id="2491114"/>
    <lineage>
        <taxon>Bacteria</taxon>
        <taxon>Pseudomonadati</taxon>
        <taxon>Bacteroidota</taxon>
        <taxon>Flavobacteriia</taxon>
        <taxon>Flavobacteriales</taxon>
        <taxon>Weeksellaceae</taxon>
        <taxon>Empedobacter</taxon>
    </lineage>
</organism>
<dbReference type="InterPro" id="IPR002410">
    <property type="entry name" value="Peptidase_S33"/>
</dbReference>
<keyword evidence="2 4" id="KW-0378">Hydrolase</keyword>
<comment type="similarity">
    <text evidence="1">Belongs to the peptidase S33 family.</text>
</comment>
<dbReference type="Proteomes" id="UP000297998">
    <property type="component" value="Unassembled WGS sequence"/>
</dbReference>
<feature type="domain" description="AB hydrolase-1" evidence="3">
    <location>
        <begin position="44"/>
        <end position="168"/>
    </location>
</feature>
<dbReference type="Gene3D" id="3.40.50.1820">
    <property type="entry name" value="alpha/beta hydrolase"/>
    <property type="match status" value="1"/>
</dbReference>
<dbReference type="GO" id="GO:0006508">
    <property type="term" value="P:proteolysis"/>
    <property type="evidence" value="ECO:0007669"/>
    <property type="project" value="InterPro"/>
</dbReference>
<dbReference type="GO" id="GO:0016020">
    <property type="term" value="C:membrane"/>
    <property type="evidence" value="ECO:0007669"/>
    <property type="project" value="TreeGrafter"/>
</dbReference>
<evidence type="ECO:0000313" key="5">
    <source>
        <dbReference type="Proteomes" id="UP000297998"/>
    </source>
</evidence>
<dbReference type="EMBL" id="SRPE01000009">
    <property type="protein sequence ID" value="TGN24607.1"/>
    <property type="molecule type" value="Genomic_DNA"/>
</dbReference>
<evidence type="ECO:0000256" key="1">
    <source>
        <dbReference type="ARBA" id="ARBA00010088"/>
    </source>
</evidence>
<name>A0A4Z1BAN0_9FLAO</name>
<dbReference type="PRINTS" id="PR00793">
    <property type="entry name" value="PROAMNOPTASE"/>
</dbReference>
<sequence length="309" mass="35928">MIFTYCVHAQDLENNLTKINISEIVEIGNSKQFINIKGNDEKNPILLILHGGPGKSLLSFAPNFTNKLLNDFLVVNWDQRNTGETLKLNKSDTSIKLLQSDALEVIQYLKKKYNKKKIFLLSHSWGSVMGFEIAHKHPELIAAYIAVSPVIDANESSKLFMQDLKSWANKTNNNQAIKELNEVNLPIQTKNDFFYAQKWLFIHNGVQGVETEEFRNSYYEWMDEWFPIWKENAKTNVPSSYPNIECPIYFFIGSADNQSYHTLANKYYKELKSKNKKLFWFRKSGHTIFNTEPVKLQKLFIKIKNKNVT</sequence>
<dbReference type="Pfam" id="PF00561">
    <property type="entry name" value="Abhydrolase_1"/>
    <property type="match status" value="1"/>
</dbReference>
<gene>
    <name evidence="4" type="ORF">E4J94_13250</name>
</gene>
<dbReference type="OrthoDB" id="9796770at2"/>
<proteinExistence type="inferred from homology"/>
<dbReference type="PANTHER" id="PTHR43798:SF33">
    <property type="entry name" value="HYDROLASE, PUTATIVE (AFU_ORTHOLOGUE AFUA_2G14860)-RELATED"/>
    <property type="match status" value="1"/>
</dbReference>
<dbReference type="AlphaFoldDB" id="A0A4Z1BAN0"/>
<dbReference type="PANTHER" id="PTHR43798">
    <property type="entry name" value="MONOACYLGLYCEROL LIPASE"/>
    <property type="match status" value="1"/>
</dbReference>
<reference evidence="4 5" key="1">
    <citation type="submission" date="2019-03" db="EMBL/GenBank/DDBJ databases">
        <title>Empedobacter tilapiae sp. nov., isolated from an intestine of Nile tilapia Oreochromis niloticus.</title>
        <authorList>
            <person name="Kim Y.-O."/>
            <person name="Yoon J.-H."/>
        </authorList>
    </citation>
    <scope>NUCLEOTIDE SEQUENCE [LARGE SCALE GENOMIC DNA]</scope>
    <source>
        <strain evidence="4 5">MRS2</strain>
    </source>
</reference>
<dbReference type="InterPro" id="IPR050266">
    <property type="entry name" value="AB_hydrolase_sf"/>
</dbReference>
<keyword evidence="5" id="KW-1185">Reference proteome</keyword>
<evidence type="ECO:0000313" key="4">
    <source>
        <dbReference type="EMBL" id="TGN24607.1"/>
    </source>
</evidence>
<dbReference type="InterPro" id="IPR029058">
    <property type="entry name" value="AB_hydrolase_fold"/>
</dbReference>